<name>A0A165DDR4_9BASI</name>
<evidence type="ECO:0000313" key="2">
    <source>
        <dbReference type="EMBL" id="KZT52589.1"/>
    </source>
</evidence>
<accession>A0A165DDR4</accession>
<proteinExistence type="predicted"/>
<organism evidence="2 3">
    <name type="scientific">Calocera cornea HHB12733</name>
    <dbReference type="NCBI Taxonomy" id="1353952"/>
    <lineage>
        <taxon>Eukaryota</taxon>
        <taxon>Fungi</taxon>
        <taxon>Dikarya</taxon>
        <taxon>Basidiomycota</taxon>
        <taxon>Agaricomycotina</taxon>
        <taxon>Dacrymycetes</taxon>
        <taxon>Dacrymycetales</taxon>
        <taxon>Dacrymycetaceae</taxon>
        <taxon>Calocera</taxon>
    </lineage>
</organism>
<dbReference type="EMBL" id="KV424061">
    <property type="protein sequence ID" value="KZT52589.1"/>
    <property type="molecule type" value="Genomic_DNA"/>
</dbReference>
<dbReference type="OrthoDB" id="10680470at2759"/>
<feature type="region of interest" description="Disordered" evidence="1">
    <location>
        <begin position="120"/>
        <end position="141"/>
    </location>
</feature>
<evidence type="ECO:0000256" key="1">
    <source>
        <dbReference type="SAM" id="MobiDB-lite"/>
    </source>
</evidence>
<feature type="compositionally biased region" description="Basic and acidic residues" evidence="1">
    <location>
        <begin position="128"/>
        <end position="139"/>
    </location>
</feature>
<sequence length="344" mass="36825">MPSPATPLFPPPTVPLPPLPTTPSSLTSEDVSILFRQSLPHIQRRQKRMSAVSARNSLASLRPPSPPSVLYPSSEITRLLEDEAEQEFELEKLLGGPWPVPPNSAPPTAKLLTGGFHTIPEESEQESETEREKSEEKSKKLPFTETAATLVAEIGSFESIKGKSIICQRSTTIRNGRTLQPSLYDVVNFKSPSNSGNAATKGSRTGLSPIASRVHVSTKALRALRSCPTVGQFKSAPETGSLPSTATPPAIQSVTARSPFQASSTRAYAGHTGCDASLAACLAERTRAPSLVAGHFCHIGADTKAVQESLIQDAIVWTFFSSTNSVESFYPVVQELVDVSTFTA</sequence>
<keyword evidence="3" id="KW-1185">Reference proteome</keyword>
<reference evidence="2 3" key="1">
    <citation type="journal article" date="2016" name="Mol. Biol. Evol.">
        <title>Comparative Genomics of Early-Diverging Mushroom-Forming Fungi Provides Insights into the Origins of Lignocellulose Decay Capabilities.</title>
        <authorList>
            <person name="Nagy L.G."/>
            <person name="Riley R."/>
            <person name="Tritt A."/>
            <person name="Adam C."/>
            <person name="Daum C."/>
            <person name="Floudas D."/>
            <person name="Sun H."/>
            <person name="Yadav J.S."/>
            <person name="Pangilinan J."/>
            <person name="Larsson K.H."/>
            <person name="Matsuura K."/>
            <person name="Barry K."/>
            <person name="Labutti K."/>
            <person name="Kuo R."/>
            <person name="Ohm R.A."/>
            <person name="Bhattacharya S.S."/>
            <person name="Shirouzu T."/>
            <person name="Yoshinaga Y."/>
            <person name="Martin F.M."/>
            <person name="Grigoriev I.V."/>
            <person name="Hibbett D.S."/>
        </authorList>
    </citation>
    <scope>NUCLEOTIDE SEQUENCE [LARGE SCALE GENOMIC DNA]</scope>
    <source>
        <strain evidence="2 3">HHB12733</strain>
    </source>
</reference>
<gene>
    <name evidence="2" type="ORF">CALCODRAFT_486992</name>
</gene>
<dbReference type="Proteomes" id="UP000076842">
    <property type="component" value="Unassembled WGS sequence"/>
</dbReference>
<feature type="region of interest" description="Disordered" evidence="1">
    <location>
        <begin position="47"/>
        <end position="72"/>
    </location>
</feature>
<feature type="region of interest" description="Disordered" evidence="1">
    <location>
        <begin position="1"/>
        <end position="26"/>
    </location>
</feature>
<feature type="compositionally biased region" description="Pro residues" evidence="1">
    <location>
        <begin position="1"/>
        <end position="21"/>
    </location>
</feature>
<dbReference type="InParanoid" id="A0A165DDR4"/>
<dbReference type="AlphaFoldDB" id="A0A165DDR4"/>
<evidence type="ECO:0000313" key="3">
    <source>
        <dbReference type="Proteomes" id="UP000076842"/>
    </source>
</evidence>
<protein>
    <submittedName>
        <fullName evidence="2">Uncharacterized protein</fullName>
    </submittedName>
</protein>